<evidence type="ECO:0000313" key="2">
    <source>
        <dbReference type="Proteomes" id="UP000231567"/>
    </source>
</evidence>
<dbReference type="Proteomes" id="UP000231567">
    <property type="component" value="Unassembled WGS sequence"/>
</dbReference>
<evidence type="ECO:0000313" key="1">
    <source>
        <dbReference type="EMBL" id="PIP21740.1"/>
    </source>
</evidence>
<protein>
    <submittedName>
        <fullName evidence="1">Uncharacterized protein</fullName>
    </submittedName>
</protein>
<accession>A0A2G9YR69</accession>
<proteinExistence type="predicted"/>
<dbReference type="AlphaFoldDB" id="A0A2G9YR69"/>
<dbReference type="EMBL" id="PCRM01000021">
    <property type="protein sequence ID" value="PIP21740.1"/>
    <property type="molecule type" value="Genomic_DNA"/>
</dbReference>
<reference evidence="1 2" key="1">
    <citation type="submission" date="2017-09" db="EMBL/GenBank/DDBJ databases">
        <title>Depth-based differentiation of microbial function through sediment-hosted aquifers and enrichment of novel symbionts in the deep terrestrial subsurface.</title>
        <authorList>
            <person name="Probst A.J."/>
            <person name="Ladd B."/>
            <person name="Jarett J.K."/>
            <person name="Geller-Mcgrath D.E."/>
            <person name="Sieber C.M."/>
            <person name="Emerson J.B."/>
            <person name="Anantharaman K."/>
            <person name="Thomas B.C."/>
            <person name="Malmstrom R."/>
            <person name="Stieglmeier M."/>
            <person name="Klingl A."/>
            <person name="Woyke T."/>
            <person name="Ryan C.M."/>
            <person name="Banfield J.F."/>
        </authorList>
    </citation>
    <scope>NUCLEOTIDE SEQUENCE [LARGE SCALE GENOMIC DNA]</scope>
    <source>
        <strain evidence="1">CG23_combo_of_CG06-09_8_20_14_all_40_13</strain>
    </source>
</reference>
<gene>
    <name evidence="1" type="ORF">COX39_01320</name>
</gene>
<sequence length="92" mass="10316">MMTGQDNLDPQIIQAAIEKVKSDFGVDASYEGRCEFSDPDSKLRILFKCSVTLERSGRKFVVFFSEGKPLSCYESFRKNSSEPSPSTHTALK</sequence>
<name>A0A2G9YR69_9BACT</name>
<comment type="caution">
    <text evidence="1">The sequence shown here is derived from an EMBL/GenBank/DDBJ whole genome shotgun (WGS) entry which is preliminary data.</text>
</comment>
<organism evidence="1 2">
    <name type="scientific">Candidatus Nealsonbacteria bacterium CG23_combo_of_CG06-09_8_20_14_all_40_13</name>
    <dbReference type="NCBI Taxonomy" id="1974724"/>
    <lineage>
        <taxon>Bacteria</taxon>
        <taxon>Candidatus Nealsoniibacteriota</taxon>
    </lineage>
</organism>